<evidence type="ECO:0000256" key="10">
    <source>
        <dbReference type="ARBA" id="ARBA00022840"/>
    </source>
</evidence>
<evidence type="ECO:0000259" key="16">
    <source>
        <dbReference type="PROSITE" id="PS50109"/>
    </source>
</evidence>
<evidence type="ECO:0000256" key="13">
    <source>
        <dbReference type="ARBA" id="ARBA00023136"/>
    </source>
</evidence>
<keyword evidence="6" id="KW-0808">Transferase</keyword>
<keyword evidence="7 15" id="KW-0812">Transmembrane</keyword>
<accession>A0A4R6MBP5</accession>
<evidence type="ECO:0000256" key="6">
    <source>
        <dbReference type="ARBA" id="ARBA00022679"/>
    </source>
</evidence>
<reference evidence="18 19" key="1">
    <citation type="submission" date="2019-03" db="EMBL/GenBank/DDBJ databases">
        <title>Genomic Encyclopedia of Type Strains, Phase III (KMG-III): the genomes of soil and plant-associated and newly described type strains.</title>
        <authorList>
            <person name="Whitman W."/>
        </authorList>
    </citation>
    <scope>NUCLEOTIDE SEQUENCE [LARGE SCALE GENOMIC DNA]</scope>
    <source>
        <strain evidence="18 19">CECT 7378</strain>
    </source>
</reference>
<proteinExistence type="predicted"/>
<name>A0A4R6MBP5_9GAMM</name>
<evidence type="ECO:0000256" key="14">
    <source>
        <dbReference type="SAM" id="MobiDB-lite"/>
    </source>
</evidence>
<dbReference type="EMBL" id="SNXC01000010">
    <property type="protein sequence ID" value="TDO99038.1"/>
    <property type="molecule type" value="Genomic_DNA"/>
</dbReference>
<dbReference type="InterPro" id="IPR003660">
    <property type="entry name" value="HAMP_dom"/>
</dbReference>
<dbReference type="Pfam" id="PF02518">
    <property type="entry name" value="HATPase_c"/>
    <property type="match status" value="1"/>
</dbReference>
<dbReference type="InterPro" id="IPR005467">
    <property type="entry name" value="His_kinase_dom"/>
</dbReference>
<keyword evidence="10" id="KW-0067">ATP-binding</keyword>
<dbReference type="SUPFAM" id="SSF55874">
    <property type="entry name" value="ATPase domain of HSP90 chaperone/DNA topoisomerase II/histidine kinase"/>
    <property type="match status" value="1"/>
</dbReference>
<keyword evidence="19" id="KW-1185">Reference proteome</keyword>
<dbReference type="RefSeq" id="WP_133503246.1">
    <property type="nucleotide sequence ID" value="NZ_SNXC01000010.1"/>
</dbReference>
<evidence type="ECO:0000256" key="7">
    <source>
        <dbReference type="ARBA" id="ARBA00022692"/>
    </source>
</evidence>
<organism evidence="18 19">
    <name type="scientific">Marinomonas balearica</name>
    <dbReference type="NCBI Taxonomy" id="491947"/>
    <lineage>
        <taxon>Bacteria</taxon>
        <taxon>Pseudomonadati</taxon>
        <taxon>Pseudomonadota</taxon>
        <taxon>Gammaproteobacteria</taxon>
        <taxon>Oceanospirillales</taxon>
        <taxon>Oceanospirillaceae</taxon>
        <taxon>Marinomonas</taxon>
    </lineage>
</organism>
<dbReference type="PANTHER" id="PTHR45528">
    <property type="entry name" value="SENSOR HISTIDINE KINASE CPXA"/>
    <property type="match status" value="1"/>
</dbReference>
<keyword evidence="13 15" id="KW-0472">Membrane</keyword>
<dbReference type="InterPro" id="IPR003661">
    <property type="entry name" value="HisK_dim/P_dom"/>
</dbReference>
<gene>
    <name evidence="18" type="ORF">DFP79_1462</name>
</gene>
<evidence type="ECO:0000313" key="19">
    <source>
        <dbReference type="Proteomes" id="UP000294656"/>
    </source>
</evidence>
<dbReference type="PROSITE" id="PS50885">
    <property type="entry name" value="HAMP"/>
    <property type="match status" value="1"/>
</dbReference>
<evidence type="ECO:0000256" key="2">
    <source>
        <dbReference type="ARBA" id="ARBA00004651"/>
    </source>
</evidence>
<evidence type="ECO:0000256" key="5">
    <source>
        <dbReference type="ARBA" id="ARBA00022553"/>
    </source>
</evidence>
<dbReference type="InterPro" id="IPR036097">
    <property type="entry name" value="HisK_dim/P_sf"/>
</dbReference>
<keyword evidence="8" id="KW-0547">Nucleotide-binding</keyword>
<dbReference type="GO" id="GO:0000155">
    <property type="term" value="F:phosphorelay sensor kinase activity"/>
    <property type="evidence" value="ECO:0007669"/>
    <property type="project" value="InterPro"/>
</dbReference>
<dbReference type="CDD" id="cd00082">
    <property type="entry name" value="HisKA"/>
    <property type="match status" value="1"/>
</dbReference>
<dbReference type="Proteomes" id="UP000294656">
    <property type="component" value="Unassembled WGS sequence"/>
</dbReference>
<dbReference type="SUPFAM" id="SSF47384">
    <property type="entry name" value="Homodimeric domain of signal transducing histidine kinase"/>
    <property type="match status" value="1"/>
</dbReference>
<keyword evidence="9 18" id="KW-0418">Kinase</keyword>
<dbReference type="EC" id="2.7.13.3" evidence="3"/>
<comment type="subcellular location">
    <subcellularLocation>
        <location evidence="2">Cell membrane</location>
        <topology evidence="2">Multi-pass membrane protein</topology>
    </subcellularLocation>
</comment>
<comment type="caution">
    <text evidence="18">The sequence shown here is derived from an EMBL/GenBank/DDBJ whole genome shotgun (WGS) entry which is preliminary data.</text>
</comment>
<evidence type="ECO:0000256" key="8">
    <source>
        <dbReference type="ARBA" id="ARBA00022741"/>
    </source>
</evidence>
<dbReference type="CDD" id="cd06225">
    <property type="entry name" value="HAMP"/>
    <property type="match status" value="1"/>
</dbReference>
<evidence type="ECO:0000313" key="18">
    <source>
        <dbReference type="EMBL" id="TDO99038.1"/>
    </source>
</evidence>
<evidence type="ECO:0000256" key="3">
    <source>
        <dbReference type="ARBA" id="ARBA00012438"/>
    </source>
</evidence>
<dbReference type="Gene3D" id="6.10.340.10">
    <property type="match status" value="1"/>
</dbReference>
<dbReference type="SMART" id="SM00387">
    <property type="entry name" value="HATPase_c"/>
    <property type="match status" value="1"/>
</dbReference>
<feature type="transmembrane region" description="Helical" evidence="15">
    <location>
        <begin position="6"/>
        <end position="30"/>
    </location>
</feature>
<dbReference type="PROSITE" id="PS50109">
    <property type="entry name" value="HIS_KIN"/>
    <property type="match status" value="1"/>
</dbReference>
<evidence type="ECO:0000256" key="4">
    <source>
        <dbReference type="ARBA" id="ARBA00022475"/>
    </source>
</evidence>
<dbReference type="InterPro" id="IPR036890">
    <property type="entry name" value="HATPase_C_sf"/>
</dbReference>
<evidence type="ECO:0000256" key="12">
    <source>
        <dbReference type="ARBA" id="ARBA00023012"/>
    </source>
</evidence>
<evidence type="ECO:0000256" key="11">
    <source>
        <dbReference type="ARBA" id="ARBA00022989"/>
    </source>
</evidence>
<dbReference type="Pfam" id="PF00512">
    <property type="entry name" value="HisKA"/>
    <property type="match status" value="1"/>
</dbReference>
<dbReference type="PRINTS" id="PR00344">
    <property type="entry name" value="BCTRLSENSOR"/>
</dbReference>
<feature type="compositionally biased region" description="Basic and acidic residues" evidence="14">
    <location>
        <begin position="106"/>
        <end position="119"/>
    </location>
</feature>
<comment type="catalytic activity">
    <reaction evidence="1">
        <text>ATP + protein L-histidine = ADP + protein N-phospho-L-histidine.</text>
        <dbReference type="EC" id="2.7.13.3"/>
    </reaction>
</comment>
<dbReference type="SMART" id="SM00388">
    <property type="entry name" value="HisKA"/>
    <property type="match status" value="1"/>
</dbReference>
<dbReference type="GO" id="GO:0005524">
    <property type="term" value="F:ATP binding"/>
    <property type="evidence" value="ECO:0007669"/>
    <property type="project" value="UniProtKB-KW"/>
</dbReference>
<keyword evidence="5" id="KW-0597">Phosphoprotein</keyword>
<keyword evidence="4" id="KW-1003">Cell membrane</keyword>
<evidence type="ECO:0000256" key="15">
    <source>
        <dbReference type="SAM" id="Phobius"/>
    </source>
</evidence>
<keyword evidence="11 15" id="KW-1133">Transmembrane helix</keyword>
<keyword evidence="12" id="KW-0902">Two-component regulatory system</keyword>
<dbReference type="InterPro" id="IPR050398">
    <property type="entry name" value="HssS/ArlS-like"/>
</dbReference>
<feature type="domain" description="Histidine kinase" evidence="16">
    <location>
        <begin position="240"/>
        <end position="452"/>
    </location>
</feature>
<evidence type="ECO:0000256" key="1">
    <source>
        <dbReference type="ARBA" id="ARBA00000085"/>
    </source>
</evidence>
<dbReference type="InterPro" id="IPR003594">
    <property type="entry name" value="HATPase_dom"/>
</dbReference>
<dbReference type="InterPro" id="IPR004358">
    <property type="entry name" value="Sig_transdc_His_kin-like_C"/>
</dbReference>
<dbReference type="GO" id="GO:0005886">
    <property type="term" value="C:plasma membrane"/>
    <property type="evidence" value="ECO:0007669"/>
    <property type="project" value="UniProtKB-SubCell"/>
</dbReference>
<dbReference type="Gene3D" id="1.10.287.130">
    <property type="match status" value="1"/>
</dbReference>
<feature type="domain" description="HAMP" evidence="17">
    <location>
        <begin position="177"/>
        <end position="232"/>
    </location>
</feature>
<dbReference type="OrthoDB" id="9804645at2"/>
<feature type="region of interest" description="Disordered" evidence="14">
    <location>
        <begin position="86"/>
        <end position="119"/>
    </location>
</feature>
<dbReference type="PANTHER" id="PTHR45528:SF1">
    <property type="entry name" value="SENSOR HISTIDINE KINASE CPXA"/>
    <property type="match status" value="1"/>
</dbReference>
<sequence>MKNTFFRVFLVVLLSNVVVVTIGFSLVYWMEQNNRISDERLGEIGIVLVKEYEALGVRALRDKVRDIEAELNGRIYLYQENGRPLLRPLPRDPRGGPEEGVLPENVRQEEGKREPPDDLGRPFSDFVRSQFVPIIGVSDAQYLLIYRSHPEPPPLAPAVILGFSVLGLLVSSAILSYWLLSPLLGLQRKVRSLGFGETNARMEGGLIKRHDMIGDLAREFNDMAERIDLLLSSKERLMRDVSHELRTPLARIEVALTIAEDKRGSDSQQSYLDRIRRELHELDELIGQVLTLSRLEAGSLKKETIDFQSWLDEIVDDVSFESQLKGIEIVKEGELPVELFGDALQLRHALENVLRNACFYTGENGTVRIVSDVESDYALVSIIDSGTGVPEDMLEKIFHAFFRSSSARESNTGGYGVGLTIAKRIVQAHGGVISAKNVTSGGLRVDFRLPLR</sequence>
<evidence type="ECO:0000259" key="17">
    <source>
        <dbReference type="PROSITE" id="PS50885"/>
    </source>
</evidence>
<dbReference type="AlphaFoldDB" id="A0A4R6MBP5"/>
<evidence type="ECO:0000256" key="9">
    <source>
        <dbReference type="ARBA" id="ARBA00022777"/>
    </source>
</evidence>
<feature type="transmembrane region" description="Helical" evidence="15">
    <location>
        <begin position="155"/>
        <end position="180"/>
    </location>
</feature>
<dbReference type="Gene3D" id="3.30.565.10">
    <property type="entry name" value="Histidine kinase-like ATPase, C-terminal domain"/>
    <property type="match status" value="1"/>
</dbReference>
<protein>
    <recommendedName>
        <fullName evidence="3">histidine kinase</fullName>
        <ecNumber evidence="3">2.7.13.3</ecNumber>
    </recommendedName>
</protein>